<proteinExistence type="predicted"/>
<evidence type="ECO:0000313" key="1">
    <source>
        <dbReference type="EMBL" id="QHR65589.1"/>
    </source>
</evidence>
<sequence>MKTIDIIKTSNIIKEIALATGVEVEEVIAMNITEEDLRSYEAGAVKASGAVLAYNPDNK</sequence>
<name>A0A6B9WQE1_9CAUD</name>
<gene>
    <name evidence="1" type="ORF">nepoznato_140</name>
</gene>
<organism evidence="1 2">
    <name type="scientific">Escherichia phage nepoznato</name>
    <dbReference type="NCBI Taxonomy" id="2696431"/>
    <lineage>
        <taxon>Viruses</taxon>
        <taxon>Duplodnaviria</taxon>
        <taxon>Heunggongvirae</taxon>
        <taxon>Uroviricota</taxon>
        <taxon>Caudoviricetes</taxon>
        <taxon>Stephanstirmvirinae</taxon>
        <taxon>Phapecoctavirus</taxon>
        <taxon>Phapecoctavirus nepoznato</taxon>
    </lineage>
</organism>
<protein>
    <submittedName>
        <fullName evidence="1">Uncharacterized protein</fullName>
    </submittedName>
</protein>
<accession>A0A6B9WQE1</accession>
<evidence type="ECO:0000313" key="2">
    <source>
        <dbReference type="Proteomes" id="UP000464289"/>
    </source>
</evidence>
<keyword evidence="2" id="KW-1185">Reference proteome</keyword>
<dbReference type="Proteomes" id="UP000464289">
    <property type="component" value="Segment"/>
</dbReference>
<dbReference type="EMBL" id="MN850571">
    <property type="protein sequence ID" value="QHR65589.1"/>
    <property type="molecule type" value="Genomic_DNA"/>
</dbReference>
<reference evidence="2" key="1">
    <citation type="submission" date="2019-12" db="EMBL/GenBank/DDBJ databases">
        <authorList>
            <person name="Olsen N.S."/>
            <person name="Junco L.M.F."/>
            <person name="Kot W."/>
            <person name="Hansen L.H."/>
        </authorList>
    </citation>
    <scope>NUCLEOTIDE SEQUENCE [LARGE SCALE GENOMIC DNA]</scope>
</reference>